<dbReference type="Proteomes" id="UP000054516">
    <property type="component" value="Unassembled WGS sequence"/>
</dbReference>
<sequence>MESINILVARGKSALASRDLSDSDSWDSAVNATIALLGLALFGLALVGTLLMLQRQRQRQQLPDQALPRYDDIEHEAGRNTRRLTIQTPGGKSNIVVVNGRPMLADPNAPPHSPNNVPEIHITFPDEQDEHGSRKTGRVLLVRVGETTIGLEPLKEEQLPAYEKDSNNTFYSIDMDRIGGLKEKDQTQFA</sequence>
<gene>
    <name evidence="2" type="ORF">SAMD00023353_2601200</name>
</gene>
<proteinExistence type="predicted"/>
<dbReference type="OMA" id="DRMGGLK"/>
<accession>A0A1W2TH46</accession>
<dbReference type="OrthoDB" id="5388417at2759"/>
<dbReference type="EMBL" id="DF977471">
    <property type="protein sequence ID" value="GAP87435.1"/>
    <property type="molecule type" value="Genomic_DNA"/>
</dbReference>
<keyword evidence="1" id="KW-0812">Transmembrane</keyword>
<evidence type="ECO:0000313" key="3">
    <source>
        <dbReference type="Proteomes" id="UP000054516"/>
    </source>
</evidence>
<reference evidence="2" key="1">
    <citation type="submission" date="2016-03" db="EMBL/GenBank/DDBJ databases">
        <title>Draft genome sequence of Rosellinia necatrix.</title>
        <authorList>
            <person name="Kanematsu S."/>
        </authorList>
    </citation>
    <scope>NUCLEOTIDE SEQUENCE [LARGE SCALE GENOMIC DNA]</scope>
    <source>
        <strain evidence="2">W97</strain>
    </source>
</reference>
<dbReference type="AlphaFoldDB" id="A0A1W2TH46"/>
<feature type="transmembrane region" description="Helical" evidence="1">
    <location>
        <begin position="29"/>
        <end position="53"/>
    </location>
</feature>
<keyword evidence="1" id="KW-1133">Transmembrane helix</keyword>
<keyword evidence="1" id="KW-0472">Membrane</keyword>
<organism evidence="2">
    <name type="scientific">Rosellinia necatrix</name>
    <name type="common">White root-rot fungus</name>
    <dbReference type="NCBI Taxonomy" id="77044"/>
    <lineage>
        <taxon>Eukaryota</taxon>
        <taxon>Fungi</taxon>
        <taxon>Dikarya</taxon>
        <taxon>Ascomycota</taxon>
        <taxon>Pezizomycotina</taxon>
        <taxon>Sordariomycetes</taxon>
        <taxon>Xylariomycetidae</taxon>
        <taxon>Xylariales</taxon>
        <taxon>Xylariaceae</taxon>
        <taxon>Rosellinia</taxon>
    </lineage>
</organism>
<keyword evidence="3" id="KW-1185">Reference proteome</keyword>
<evidence type="ECO:0000256" key="1">
    <source>
        <dbReference type="SAM" id="Phobius"/>
    </source>
</evidence>
<evidence type="ECO:0000313" key="2">
    <source>
        <dbReference type="EMBL" id="GAP87435.1"/>
    </source>
</evidence>
<name>A0A1W2TH46_ROSNE</name>
<protein>
    <submittedName>
        <fullName evidence="2">Uncharacterized protein</fullName>
    </submittedName>
</protein>